<accession>A0AA86MZH8</accession>
<dbReference type="PRINTS" id="PR00095">
    <property type="entry name" value="ANTSNTHASEI"/>
</dbReference>
<dbReference type="GO" id="GO:0046872">
    <property type="term" value="F:metal ion binding"/>
    <property type="evidence" value="ECO:0007669"/>
    <property type="project" value="UniProtKB-KW"/>
</dbReference>
<evidence type="ECO:0000256" key="4">
    <source>
        <dbReference type="ARBA" id="ARBA00011575"/>
    </source>
</evidence>
<evidence type="ECO:0000313" key="19">
    <source>
        <dbReference type="Proteomes" id="UP001179121"/>
    </source>
</evidence>
<evidence type="ECO:0000256" key="12">
    <source>
        <dbReference type="ARBA" id="ARBA00023239"/>
    </source>
</evidence>
<feature type="domain" description="Anthranilate synthase component I N-terminal" evidence="17">
    <location>
        <begin position="33"/>
        <end position="171"/>
    </location>
</feature>
<proteinExistence type="inferred from homology"/>
<dbReference type="EC" id="4.1.3.27" evidence="5 15"/>
<comment type="function">
    <text evidence="13 15">Part of a heterotetrameric complex that catalyzes the two-step biosynthesis of anthranilate, an intermediate in the biosynthesis of L-tryptophan. In the first step, the glutamine-binding beta subunit (TrpG) of anthranilate synthase (AS) provides the glutamine amidotransferase activity which generates ammonia as a substrate that, along with chorismate, is used in the second step, catalyzed by the large alpha subunit of AS (TrpE) to produce anthranilate. In the absence of TrpG, TrpE can synthesize anthranilate directly from chorismate and high concentrations of ammonia.</text>
</comment>
<dbReference type="SUPFAM" id="SSF56322">
    <property type="entry name" value="ADC synthase"/>
    <property type="match status" value="1"/>
</dbReference>
<keyword evidence="9 15" id="KW-0822">Tryptophan biosynthesis</keyword>
<dbReference type="GO" id="GO:0004049">
    <property type="term" value="F:anthranilate synthase activity"/>
    <property type="evidence" value="ECO:0007669"/>
    <property type="project" value="UniProtKB-EC"/>
</dbReference>
<evidence type="ECO:0000256" key="11">
    <source>
        <dbReference type="ARBA" id="ARBA00023141"/>
    </source>
</evidence>
<evidence type="ECO:0000256" key="13">
    <source>
        <dbReference type="ARBA" id="ARBA00025634"/>
    </source>
</evidence>
<dbReference type="GO" id="GO:0000162">
    <property type="term" value="P:L-tryptophan biosynthetic process"/>
    <property type="evidence" value="ECO:0007669"/>
    <property type="project" value="UniProtKB-KW"/>
</dbReference>
<organism evidence="18 19">
    <name type="scientific">Nitrospira tepida</name>
    <dbReference type="NCBI Taxonomy" id="2973512"/>
    <lineage>
        <taxon>Bacteria</taxon>
        <taxon>Pseudomonadati</taxon>
        <taxon>Nitrospirota</taxon>
        <taxon>Nitrospiria</taxon>
        <taxon>Nitrospirales</taxon>
        <taxon>Nitrospiraceae</taxon>
        <taxon>Nitrospira</taxon>
    </lineage>
</organism>
<keyword evidence="7 15" id="KW-0028">Amino-acid biosynthesis</keyword>
<reference evidence="18" key="1">
    <citation type="submission" date="2022-10" db="EMBL/GenBank/DDBJ databases">
        <authorList>
            <person name="Koch H."/>
        </authorList>
    </citation>
    <scope>NUCLEOTIDE SEQUENCE</scope>
    <source>
        <strain evidence="18">DNF</strain>
    </source>
</reference>
<sequence>MRTVPYSLSLDEFRTLARQGNLIPLYREILADYETPVSAFAKIDHGPSAYLLESVEGGEHWGRYSFLGSGSPVTIVQDRDDLIIRQGKQMRRIPAKGDPLARLREHMAGYHPVTVSGLPRFVGGAVGYIGYDTVRCFEDIGFRRKEGIGVPDFAFLITDTLVIFDRVTQTIKVVANAHVDSAKEPAVRAAYKDATDRIEQIIARLRRPLKRERPKSRRTPITFTPNMSRADFEKMVVRTKDYITAGDIVQAVVSQRWETNLQTKPSELYRALRAINPSPYMYYLRIGGVQLVGSSPEILVRCEDGHIAVRPIAGTRRRGKSSEEDRELERELLRDEKERAEHVMLVDLGRNDVGRVAVQGSVTVESLMQVERYSHVMHIVSHVRGQLQDGKDAYDVFRACFPAGTVSGAPKIRAMQIIEELEPTRRGPYAGAVGYFSFGGNMDMCINIRTVVLKGHQAYIQAGAGIVADSQPEHEYQETCNKARAMMKAIEMAERGLE</sequence>
<evidence type="ECO:0000256" key="14">
    <source>
        <dbReference type="ARBA" id="ARBA00047683"/>
    </source>
</evidence>
<protein>
    <recommendedName>
        <fullName evidence="6 15">Anthranilate synthase component 1</fullName>
        <ecNumber evidence="5 15">4.1.3.27</ecNumber>
    </recommendedName>
</protein>
<dbReference type="Gene3D" id="3.60.120.10">
    <property type="entry name" value="Anthranilate synthase"/>
    <property type="match status" value="1"/>
</dbReference>
<dbReference type="InterPro" id="IPR005256">
    <property type="entry name" value="Anth_synth_I_PabB"/>
</dbReference>
<keyword evidence="10 15" id="KW-0460">Magnesium</keyword>
<dbReference type="Pfam" id="PF04715">
    <property type="entry name" value="Anth_synt_I_N"/>
    <property type="match status" value="1"/>
</dbReference>
<dbReference type="InterPro" id="IPR006805">
    <property type="entry name" value="Anth_synth_I_N"/>
</dbReference>
<evidence type="ECO:0000256" key="15">
    <source>
        <dbReference type="RuleBase" id="RU364045"/>
    </source>
</evidence>
<dbReference type="EMBL" id="OX365700">
    <property type="protein sequence ID" value="CAI4031943.1"/>
    <property type="molecule type" value="Genomic_DNA"/>
</dbReference>
<evidence type="ECO:0000256" key="2">
    <source>
        <dbReference type="ARBA" id="ARBA00004873"/>
    </source>
</evidence>
<dbReference type="KEGG" id="nti:DNFV4_02366"/>
<evidence type="ECO:0000256" key="6">
    <source>
        <dbReference type="ARBA" id="ARBA00020653"/>
    </source>
</evidence>
<comment type="similarity">
    <text evidence="3 15">Belongs to the anthranilate synthase component I family.</text>
</comment>
<evidence type="ECO:0000256" key="9">
    <source>
        <dbReference type="ARBA" id="ARBA00022822"/>
    </source>
</evidence>
<dbReference type="RefSeq" id="WP_289268694.1">
    <property type="nucleotide sequence ID" value="NZ_OX365700.1"/>
</dbReference>
<keyword evidence="19" id="KW-1185">Reference proteome</keyword>
<comment type="catalytic activity">
    <reaction evidence="14 15">
        <text>chorismate + L-glutamine = anthranilate + pyruvate + L-glutamate + H(+)</text>
        <dbReference type="Rhea" id="RHEA:21732"/>
        <dbReference type="ChEBI" id="CHEBI:15361"/>
        <dbReference type="ChEBI" id="CHEBI:15378"/>
        <dbReference type="ChEBI" id="CHEBI:16567"/>
        <dbReference type="ChEBI" id="CHEBI:29748"/>
        <dbReference type="ChEBI" id="CHEBI:29985"/>
        <dbReference type="ChEBI" id="CHEBI:58359"/>
        <dbReference type="EC" id="4.1.3.27"/>
    </reaction>
</comment>
<dbReference type="InterPro" id="IPR005801">
    <property type="entry name" value="ADC_synthase"/>
</dbReference>
<evidence type="ECO:0000256" key="10">
    <source>
        <dbReference type="ARBA" id="ARBA00022842"/>
    </source>
</evidence>
<dbReference type="InterPro" id="IPR015890">
    <property type="entry name" value="Chorismate_C"/>
</dbReference>
<dbReference type="Proteomes" id="UP001179121">
    <property type="component" value="Chromosome"/>
</dbReference>
<comment type="cofactor">
    <cofactor evidence="1 15">
        <name>Mg(2+)</name>
        <dbReference type="ChEBI" id="CHEBI:18420"/>
    </cofactor>
</comment>
<evidence type="ECO:0000256" key="7">
    <source>
        <dbReference type="ARBA" id="ARBA00022605"/>
    </source>
</evidence>
<dbReference type="Pfam" id="PF00425">
    <property type="entry name" value="Chorismate_bind"/>
    <property type="match status" value="1"/>
</dbReference>
<dbReference type="PANTHER" id="PTHR11236">
    <property type="entry name" value="AMINOBENZOATE/ANTHRANILATE SYNTHASE"/>
    <property type="match status" value="1"/>
</dbReference>
<dbReference type="NCBIfam" id="TIGR00564">
    <property type="entry name" value="trpE_most"/>
    <property type="match status" value="1"/>
</dbReference>
<evidence type="ECO:0000259" key="17">
    <source>
        <dbReference type="Pfam" id="PF04715"/>
    </source>
</evidence>
<dbReference type="InterPro" id="IPR019999">
    <property type="entry name" value="Anth_synth_I-like"/>
</dbReference>
<dbReference type="PANTHER" id="PTHR11236:SF48">
    <property type="entry name" value="ISOCHORISMATE SYNTHASE MENF"/>
    <property type="match status" value="1"/>
</dbReference>
<keyword evidence="8 15" id="KW-0479">Metal-binding</keyword>
<comment type="subunit">
    <text evidence="4 15">Heterotetramer consisting of two non-identical subunits: a beta subunit (TrpG) and a large alpha subunit (TrpE).</text>
</comment>
<keyword evidence="11 15" id="KW-0057">Aromatic amino acid biosynthesis</keyword>
<comment type="pathway">
    <text evidence="2 15">Amino-acid biosynthesis; L-tryptophan biosynthesis; L-tryptophan from chorismate: step 1/5.</text>
</comment>
<name>A0AA86MZH8_9BACT</name>
<gene>
    <name evidence="15" type="primary">trpE</name>
    <name evidence="18" type="ORF">DNFV4_02366</name>
</gene>
<keyword evidence="12 15" id="KW-0456">Lyase</keyword>
<dbReference type="AlphaFoldDB" id="A0AA86MZH8"/>
<evidence type="ECO:0000256" key="1">
    <source>
        <dbReference type="ARBA" id="ARBA00001946"/>
    </source>
</evidence>
<evidence type="ECO:0000256" key="3">
    <source>
        <dbReference type="ARBA" id="ARBA00009562"/>
    </source>
</evidence>
<evidence type="ECO:0000256" key="8">
    <source>
        <dbReference type="ARBA" id="ARBA00022723"/>
    </source>
</evidence>
<feature type="domain" description="Chorismate-utilising enzyme C-terminal" evidence="16">
    <location>
        <begin position="229"/>
        <end position="482"/>
    </location>
</feature>
<evidence type="ECO:0000256" key="5">
    <source>
        <dbReference type="ARBA" id="ARBA00012266"/>
    </source>
</evidence>
<evidence type="ECO:0000259" key="16">
    <source>
        <dbReference type="Pfam" id="PF00425"/>
    </source>
</evidence>
<evidence type="ECO:0000313" key="18">
    <source>
        <dbReference type="EMBL" id="CAI4031943.1"/>
    </source>
</evidence>